<dbReference type="Pfam" id="PF00175">
    <property type="entry name" value="NAD_binding_1"/>
    <property type="match status" value="1"/>
</dbReference>
<dbReference type="InterPro" id="IPR001709">
    <property type="entry name" value="Flavoprot_Pyr_Nucl_cyt_Rdtase"/>
</dbReference>
<gene>
    <name evidence="6" type="ORF">SPOG_00194</name>
</gene>
<dbReference type="PANTHER" id="PTHR19384">
    <property type="entry name" value="NITRIC OXIDE SYNTHASE-RELATED"/>
    <property type="match status" value="1"/>
</dbReference>
<name>S9VZS6_SCHCR</name>
<proteinExistence type="predicted"/>
<keyword evidence="7" id="KW-1185">Reference proteome</keyword>
<keyword evidence="3" id="KW-0274">FAD</keyword>
<dbReference type="GO" id="GO:0010181">
    <property type="term" value="F:FMN binding"/>
    <property type="evidence" value="ECO:0007669"/>
    <property type="project" value="TreeGrafter"/>
</dbReference>
<evidence type="ECO:0000256" key="1">
    <source>
        <dbReference type="ARBA" id="ARBA00001974"/>
    </source>
</evidence>
<dbReference type="GeneID" id="25034526"/>
<dbReference type="EMBL" id="KE546990">
    <property type="protein sequence ID" value="EPY51769.1"/>
    <property type="molecule type" value="Genomic_DNA"/>
</dbReference>
<keyword evidence="4" id="KW-0560">Oxidoreductase</keyword>
<keyword evidence="2" id="KW-0285">Flavoprotein</keyword>
<dbReference type="GO" id="GO:0050660">
    <property type="term" value="F:flavin adenine dinucleotide binding"/>
    <property type="evidence" value="ECO:0007669"/>
    <property type="project" value="TreeGrafter"/>
</dbReference>
<dbReference type="RefSeq" id="XP_013023155.1">
    <property type="nucleotide sequence ID" value="XM_013167701.1"/>
</dbReference>
<protein>
    <submittedName>
        <fullName evidence="6">FAD binding protein</fullName>
    </submittedName>
</protein>
<dbReference type="InterPro" id="IPR039261">
    <property type="entry name" value="FNR_nucleotide-bd"/>
</dbReference>
<dbReference type="GO" id="GO:0050667">
    <property type="term" value="P:homocysteine metabolic process"/>
    <property type="evidence" value="ECO:0007669"/>
    <property type="project" value="TreeGrafter"/>
</dbReference>
<dbReference type="PROSITE" id="PS51384">
    <property type="entry name" value="FAD_FR"/>
    <property type="match status" value="1"/>
</dbReference>
<dbReference type="OrthoDB" id="1856718at2759"/>
<sequence>MLQRSVRTPVGTRPTFFKKLFGNEPYSPSTRGQFLAPASKGCLKKIVVRTCCQYSSRRRYSTGKRFLGHVSNYLSQGKSPSGSSHSTSSASDLLPSFFSVNEQLQTLLRTPSFQNLQIKLDELKYDECFSNPTPIPQKKVSFTPTTVDSAPLDPLLSDSPTSPHPPSFVQPHPPFHVFSAPVLDIRTLTNPGAIKRTYNVTLDVSKYPLREGSDWKIGGSFGVMPPNPDNEIFRLAHLLNIPLNELYATKILHTSGGRWPTIWGEEKPRALTTSIYHILKWCTDFLSKPPSKDFYRLLAKYSTNSVEHHILLGLSNCSQNICSENFSVSDILDAFPNVRPPVDEVISLLPQLMPRWYSISNDPDLGKGVLEMAFTVQEFTAPDGQTRTGICSGFLENVALEYLKCQQNGTLKNKKFTLPMFRGVQQNPFAKEFHNDGPMCLIGAGVGIAPFRGFVQRRLANASCTGKVWIIQGCRDQTLDELYHGEWNTIPGHHTNPKCRAKKLVVESRNGKREYVQDAVRRHGKIIWDVINHKNGRIYLCGSGKAFATEIEKAIMDIAMKYGGYKKEEAARQLEYWQSPINYKFVKEVW</sequence>
<dbReference type="STRING" id="653667.S9VZS6"/>
<evidence type="ECO:0000256" key="2">
    <source>
        <dbReference type="ARBA" id="ARBA00022630"/>
    </source>
</evidence>
<dbReference type="Gene3D" id="3.40.50.80">
    <property type="entry name" value="Nucleotide-binding domain of ferredoxin-NADP reductase (FNR) module"/>
    <property type="match status" value="1"/>
</dbReference>
<dbReference type="SUPFAM" id="SSF52343">
    <property type="entry name" value="Ferredoxin reductase-like, C-terminal NADP-linked domain"/>
    <property type="match status" value="1"/>
</dbReference>
<dbReference type="OMA" id="IYLCGSG"/>
<dbReference type="SUPFAM" id="SSF63380">
    <property type="entry name" value="Riboflavin synthase domain-like"/>
    <property type="match status" value="1"/>
</dbReference>
<evidence type="ECO:0000256" key="3">
    <source>
        <dbReference type="ARBA" id="ARBA00022827"/>
    </source>
</evidence>
<dbReference type="Gene3D" id="1.20.990.10">
    <property type="entry name" value="NADPH-cytochrome p450 Reductase, Chain A, domain 3"/>
    <property type="match status" value="1"/>
</dbReference>
<dbReference type="InterPro" id="IPR023173">
    <property type="entry name" value="NADPH_Cyt_P450_Rdtase_alpha"/>
</dbReference>
<feature type="domain" description="FAD-binding FR-type" evidence="5">
    <location>
        <begin position="175"/>
        <end position="431"/>
    </location>
</feature>
<dbReference type="HOGENOM" id="CLU_001570_17_5_1"/>
<dbReference type="PANTHER" id="PTHR19384:SF84">
    <property type="entry name" value="METHIONINE SYNTHASE REDUCTASE"/>
    <property type="match status" value="1"/>
</dbReference>
<organism evidence="6 7">
    <name type="scientific">Schizosaccharomyces cryophilus (strain OY26 / ATCC MYA-4695 / CBS 11777 / NBRC 106824 / NRRL Y48691)</name>
    <name type="common">Fission yeast</name>
    <dbReference type="NCBI Taxonomy" id="653667"/>
    <lineage>
        <taxon>Eukaryota</taxon>
        <taxon>Fungi</taxon>
        <taxon>Dikarya</taxon>
        <taxon>Ascomycota</taxon>
        <taxon>Taphrinomycotina</taxon>
        <taxon>Schizosaccharomycetes</taxon>
        <taxon>Schizosaccharomycetales</taxon>
        <taxon>Schizosaccharomycetaceae</taxon>
        <taxon>Schizosaccharomyces</taxon>
    </lineage>
</organism>
<dbReference type="InterPro" id="IPR001433">
    <property type="entry name" value="OxRdtase_FAD/NAD-bd"/>
</dbReference>
<evidence type="ECO:0000313" key="7">
    <source>
        <dbReference type="Proteomes" id="UP000015464"/>
    </source>
</evidence>
<dbReference type="InterPro" id="IPR017938">
    <property type="entry name" value="Riboflavin_synthase-like_b-brl"/>
</dbReference>
<dbReference type="Proteomes" id="UP000015464">
    <property type="component" value="Unassembled WGS sequence"/>
</dbReference>
<evidence type="ECO:0000256" key="4">
    <source>
        <dbReference type="ARBA" id="ARBA00023002"/>
    </source>
</evidence>
<dbReference type="eggNOG" id="KOG1158">
    <property type="taxonomic scope" value="Eukaryota"/>
</dbReference>
<dbReference type="InterPro" id="IPR017927">
    <property type="entry name" value="FAD-bd_FR_type"/>
</dbReference>
<accession>S9VZS6</accession>
<dbReference type="AlphaFoldDB" id="S9VZS6"/>
<dbReference type="PRINTS" id="PR00371">
    <property type="entry name" value="FPNCR"/>
</dbReference>
<comment type="cofactor">
    <cofactor evidence="1">
        <name>FAD</name>
        <dbReference type="ChEBI" id="CHEBI:57692"/>
    </cofactor>
</comment>
<dbReference type="Pfam" id="PF00667">
    <property type="entry name" value="FAD_binding_1"/>
    <property type="match status" value="1"/>
</dbReference>
<evidence type="ECO:0000313" key="6">
    <source>
        <dbReference type="EMBL" id="EPY51769.1"/>
    </source>
</evidence>
<dbReference type="GO" id="GO:0009086">
    <property type="term" value="P:methionine biosynthetic process"/>
    <property type="evidence" value="ECO:0007669"/>
    <property type="project" value="TreeGrafter"/>
</dbReference>
<evidence type="ECO:0000259" key="5">
    <source>
        <dbReference type="PROSITE" id="PS51384"/>
    </source>
</evidence>
<dbReference type="InterPro" id="IPR003097">
    <property type="entry name" value="CysJ-like_FAD-binding"/>
</dbReference>
<dbReference type="GO" id="GO:0005829">
    <property type="term" value="C:cytosol"/>
    <property type="evidence" value="ECO:0007669"/>
    <property type="project" value="TreeGrafter"/>
</dbReference>
<dbReference type="GO" id="GO:0030586">
    <property type="term" value="F:[methionine synthase] reductase (NADPH) activity"/>
    <property type="evidence" value="ECO:0007669"/>
    <property type="project" value="TreeGrafter"/>
</dbReference>
<dbReference type="Gene3D" id="2.40.30.10">
    <property type="entry name" value="Translation factors"/>
    <property type="match status" value="1"/>
</dbReference>
<reference evidence="6 7" key="1">
    <citation type="journal article" date="2011" name="Science">
        <title>Comparative functional genomics of the fission yeasts.</title>
        <authorList>
            <person name="Rhind N."/>
            <person name="Chen Z."/>
            <person name="Yassour M."/>
            <person name="Thompson D.A."/>
            <person name="Haas B.J."/>
            <person name="Habib N."/>
            <person name="Wapinski I."/>
            <person name="Roy S."/>
            <person name="Lin M.F."/>
            <person name="Heiman D.I."/>
            <person name="Young S.K."/>
            <person name="Furuya K."/>
            <person name="Guo Y."/>
            <person name="Pidoux A."/>
            <person name="Chen H.M."/>
            <person name="Robbertse B."/>
            <person name="Goldberg J.M."/>
            <person name="Aoki K."/>
            <person name="Bayne E.H."/>
            <person name="Berlin A.M."/>
            <person name="Desjardins C.A."/>
            <person name="Dobbs E."/>
            <person name="Dukaj L."/>
            <person name="Fan L."/>
            <person name="FitzGerald M.G."/>
            <person name="French C."/>
            <person name="Gujja S."/>
            <person name="Hansen K."/>
            <person name="Keifenheim D."/>
            <person name="Levin J.Z."/>
            <person name="Mosher R.A."/>
            <person name="Mueller C.A."/>
            <person name="Pfiffner J."/>
            <person name="Priest M."/>
            <person name="Russ C."/>
            <person name="Smialowska A."/>
            <person name="Swoboda P."/>
            <person name="Sykes S.M."/>
            <person name="Vaughn M."/>
            <person name="Vengrova S."/>
            <person name="Yoder R."/>
            <person name="Zeng Q."/>
            <person name="Allshire R."/>
            <person name="Baulcombe D."/>
            <person name="Birren B.W."/>
            <person name="Brown W."/>
            <person name="Ekwall K."/>
            <person name="Kellis M."/>
            <person name="Leatherwood J."/>
            <person name="Levin H."/>
            <person name="Margalit H."/>
            <person name="Martienssen R."/>
            <person name="Nieduszynski C.A."/>
            <person name="Spatafora J.W."/>
            <person name="Friedman N."/>
            <person name="Dalgaard J.Z."/>
            <person name="Baumann P."/>
            <person name="Niki H."/>
            <person name="Regev A."/>
            <person name="Nusbaum C."/>
        </authorList>
    </citation>
    <scope>NUCLEOTIDE SEQUENCE [LARGE SCALE GENOMIC DNA]</scope>
    <source>
        <strain evidence="7">OY26 / ATCC MYA-4695 / CBS 11777 / NBRC 106824 / NRRL Y48691</strain>
    </source>
</reference>